<evidence type="ECO:0000256" key="1">
    <source>
        <dbReference type="ARBA" id="ARBA00022676"/>
    </source>
</evidence>
<dbReference type="InterPro" id="IPR002201">
    <property type="entry name" value="Glyco_trans_9"/>
</dbReference>
<dbReference type="Gene3D" id="3.40.50.2000">
    <property type="entry name" value="Glycogen Phosphorylase B"/>
    <property type="match status" value="2"/>
</dbReference>
<evidence type="ECO:0000313" key="4">
    <source>
        <dbReference type="EMBL" id="RXF69096.1"/>
    </source>
</evidence>
<dbReference type="GO" id="GO:0005829">
    <property type="term" value="C:cytosol"/>
    <property type="evidence" value="ECO:0007669"/>
    <property type="project" value="TreeGrafter"/>
</dbReference>
<dbReference type="InterPro" id="IPR051199">
    <property type="entry name" value="LPS_LOS_Heptosyltrfase"/>
</dbReference>
<gene>
    <name evidence="4" type="ORF">EKH83_13150</name>
</gene>
<dbReference type="GO" id="GO:0009244">
    <property type="term" value="P:lipopolysaccharide core region biosynthetic process"/>
    <property type="evidence" value="ECO:0007669"/>
    <property type="project" value="TreeGrafter"/>
</dbReference>
<feature type="domain" description="Glycosyltransferase 2-like" evidence="3">
    <location>
        <begin position="412"/>
        <end position="518"/>
    </location>
</feature>
<evidence type="ECO:0000256" key="2">
    <source>
        <dbReference type="ARBA" id="ARBA00022679"/>
    </source>
</evidence>
<dbReference type="AlphaFoldDB" id="A0A4Q0M8P9"/>
<organism evidence="4 5">
    <name type="scientific">Arcticibacter tournemirensis</name>
    <dbReference type="NCBI Taxonomy" id="699437"/>
    <lineage>
        <taxon>Bacteria</taxon>
        <taxon>Pseudomonadati</taxon>
        <taxon>Bacteroidota</taxon>
        <taxon>Sphingobacteriia</taxon>
        <taxon>Sphingobacteriales</taxon>
        <taxon>Sphingobacteriaceae</taxon>
        <taxon>Arcticibacter</taxon>
    </lineage>
</organism>
<evidence type="ECO:0000259" key="3">
    <source>
        <dbReference type="Pfam" id="PF00535"/>
    </source>
</evidence>
<dbReference type="GO" id="GO:0008713">
    <property type="term" value="F:ADP-heptose-lipopolysaccharide heptosyltransferase activity"/>
    <property type="evidence" value="ECO:0007669"/>
    <property type="project" value="TreeGrafter"/>
</dbReference>
<dbReference type="Proteomes" id="UP000290848">
    <property type="component" value="Unassembled WGS sequence"/>
</dbReference>
<accession>A0A4Q0M8P9</accession>
<sequence length="643" mass="74959">MHFKHRNKFRLTRFIIFQISLILRFLSKFRKPAKRILIVKIDAIGDYVLFRNYLEVVYKSDKFKGYEIELLGNYKWKDLAIEYDGQYVSKFWFIDEESFYEAPKKLFKLALKLFSRRFDIVLQSTYSRTLMGNAFSILATGREAIAYNSDNEQHPKYKRRTDKFYTTLLDLPPAFNHEFARNHYFFKSVTDNPTLKLPELKLIPNRHTRSGILLFPGSSYYKRNWEKEKFSELIRRLLKETNEIITIAGGPADKSIACSLLGQVPPTSRIVDKTGYTTLPDFVELVAASTLVISNDTSTVHIAVACKTPVICIQGGGHFNRFTPYPDEMPFKPICVYEKMPCFNCNWICKFPTLEYDPFPCISRVNIESVWEKVQKTLNEVTATDVQFDIKKEDTSQSNLPIYDKKKAPLISIITVTLNAAKYLEDCITSVINQSSLNIEHLIFDGGSTDGTLEIINKYERHITYWQSEKDKGIYDAMNKAVKKAKGEWVYFLGADDTLLKGFSFIASRLKDNYTIYYGDLSYNGISTPRSEYSTLQLTKENICHQAILYPRAVFDFYKYDLSYSIAADWLLNIRLWTDKRFKFKYYPYIIANFSSVGISSLQTDDKFLKDKPRIIKEAFGPFIYYQTLYMELKKKKKKKHDL</sequence>
<dbReference type="RefSeq" id="WP_128769904.1">
    <property type="nucleotide sequence ID" value="NZ_RXOC01000008.1"/>
</dbReference>
<dbReference type="Pfam" id="PF01075">
    <property type="entry name" value="Glyco_transf_9"/>
    <property type="match status" value="1"/>
</dbReference>
<comment type="caution">
    <text evidence="4">The sequence shown here is derived from an EMBL/GenBank/DDBJ whole genome shotgun (WGS) entry which is preliminary data.</text>
</comment>
<reference evidence="4 5" key="1">
    <citation type="submission" date="2018-12" db="EMBL/GenBank/DDBJ databases">
        <title>The Draft Genome Sequence of the Soil Bacterium Pedobacter tournemirensis R1.</title>
        <authorList>
            <person name="He J."/>
        </authorList>
    </citation>
    <scope>NUCLEOTIDE SEQUENCE [LARGE SCALE GENOMIC DNA]</scope>
    <source>
        <strain evidence="4 5">R1</strain>
    </source>
</reference>
<dbReference type="InterPro" id="IPR001173">
    <property type="entry name" value="Glyco_trans_2-like"/>
</dbReference>
<evidence type="ECO:0000313" key="5">
    <source>
        <dbReference type="Proteomes" id="UP000290848"/>
    </source>
</evidence>
<dbReference type="CDD" id="cd03789">
    <property type="entry name" value="GT9_LPS_heptosyltransferase"/>
    <property type="match status" value="1"/>
</dbReference>
<dbReference type="InterPro" id="IPR029044">
    <property type="entry name" value="Nucleotide-diphossugar_trans"/>
</dbReference>
<dbReference type="CDD" id="cd06433">
    <property type="entry name" value="GT_2_WfgS_like"/>
    <property type="match status" value="1"/>
</dbReference>
<keyword evidence="2 4" id="KW-0808">Transferase</keyword>
<dbReference type="SUPFAM" id="SSF53756">
    <property type="entry name" value="UDP-Glycosyltransferase/glycogen phosphorylase"/>
    <property type="match status" value="1"/>
</dbReference>
<dbReference type="PANTHER" id="PTHR30160:SF1">
    <property type="entry name" value="LIPOPOLYSACCHARIDE 1,2-N-ACETYLGLUCOSAMINETRANSFERASE-RELATED"/>
    <property type="match status" value="1"/>
</dbReference>
<dbReference type="PANTHER" id="PTHR30160">
    <property type="entry name" value="TETRAACYLDISACCHARIDE 4'-KINASE-RELATED"/>
    <property type="match status" value="1"/>
</dbReference>
<dbReference type="Gene3D" id="3.90.550.10">
    <property type="entry name" value="Spore Coat Polysaccharide Biosynthesis Protein SpsA, Chain A"/>
    <property type="match status" value="1"/>
</dbReference>
<dbReference type="Pfam" id="PF00535">
    <property type="entry name" value="Glycos_transf_2"/>
    <property type="match status" value="1"/>
</dbReference>
<dbReference type="SUPFAM" id="SSF53448">
    <property type="entry name" value="Nucleotide-diphospho-sugar transferases"/>
    <property type="match status" value="1"/>
</dbReference>
<protein>
    <submittedName>
        <fullName evidence="4">Glycosyltransferase</fullName>
    </submittedName>
</protein>
<dbReference type="EMBL" id="RXOC01000008">
    <property type="protein sequence ID" value="RXF69096.1"/>
    <property type="molecule type" value="Genomic_DNA"/>
</dbReference>
<proteinExistence type="predicted"/>
<name>A0A4Q0M8P9_9SPHI</name>
<keyword evidence="1" id="KW-0328">Glycosyltransferase</keyword>